<protein>
    <submittedName>
        <fullName evidence="2">Uncharacterized protein</fullName>
    </submittedName>
</protein>
<accession>A0ABS7F5C0</accession>
<reference evidence="2 3" key="1">
    <citation type="submission" date="2021-08" db="EMBL/GenBank/DDBJ databases">
        <title>Caldovatus sediminis gen. nov., sp. nov., a moderately thermophilic bacterium isolated from a hot spring.</title>
        <authorList>
            <person name="Hu C.-J."/>
            <person name="Li W.-J."/>
            <person name="Xian W.-D."/>
        </authorList>
    </citation>
    <scope>NUCLEOTIDE SEQUENCE [LARGE SCALE GENOMIC DNA]</scope>
    <source>
        <strain evidence="2 3">SYSU G05006</strain>
    </source>
</reference>
<dbReference type="Proteomes" id="UP001519924">
    <property type="component" value="Unassembled WGS sequence"/>
</dbReference>
<gene>
    <name evidence="2" type="ORF">K1J50_15190</name>
</gene>
<keyword evidence="3" id="KW-1185">Reference proteome</keyword>
<name>A0ABS7F5C0_9PROT</name>
<evidence type="ECO:0000256" key="1">
    <source>
        <dbReference type="SAM" id="SignalP"/>
    </source>
</evidence>
<organism evidence="2 3">
    <name type="scientific">Caldovatus aquaticus</name>
    <dbReference type="NCBI Taxonomy" id="2865671"/>
    <lineage>
        <taxon>Bacteria</taxon>
        <taxon>Pseudomonadati</taxon>
        <taxon>Pseudomonadota</taxon>
        <taxon>Alphaproteobacteria</taxon>
        <taxon>Acetobacterales</taxon>
        <taxon>Roseomonadaceae</taxon>
        <taxon>Caldovatus</taxon>
    </lineage>
</organism>
<keyword evidence="1" id="KW-0732">Signal</keyword>
<proteinExistence type="predicted"/>
<dbReference type="EMBL" id="JAHZUY010000055">
    <property type="protein sequence ID" value="MBW8270827.1"/>
    <property type="molecule type" value="Genomic_DNA"/>
</dbReference>
<evidence type="ECO:0000313" key="2">
    <source>
        <dbReference type="EMBL" id="MBW8270827.1"/>
    </source>
</evidence>
<evidence type="ECO:0000313" key="3">
    <source>
        <dbReference type="Proteomes" id="UP001519924"/>
    </source>
</evidence>
<comment type="caution">
    <text evidence="2">The sequence shown here is derived from an EMBL/GenBank/DDBJ whole genome shotgun (WGS) entry which is preliminary data.</text>
</comment>
<sequence>MRTPLAAAFVAAVALATPTAALADYFVYCANGRIEVDGRDPEQMRIARGSGVCQMGPRFRYLSDAQEFARRNLGGAGRACSCR</sequence>
<dbReference type="RefSeq" id="WP_220118609.1">
    <property type="nucleotide sequence ID" value="NZ_JAHZUY010000055.1"/>
</dbReference>
<feature type="signal peptide" evidence="1">
    <location>
        <begin position="1"/>
        <end position="23"/>
    </location>
</feature>
<feature type="chain" id="PRO_5045522119" evidence="1">
    <location>
        <begin position="24"/>
        <end position="83"/>
    </location>
</feature>